<feature type="transmembrane region" description="Helical" evidence="2">
    <location>
        <begin position="37"/>
        <end position="57"/>
    </location>
</feature>
<accession>A0A4R4ZTS3</accession>
<dbReference type="EMBL" id="SMKY01000466">
    <property type="protein sequence ID" value="TDD61736.1"/>
    <property type="molecule type" value="Genomic_DNA"/>
</dbReference>
<evidence type="ECO:0000313" key="3">
    <source>
        <dbReference type="EMBL" id="TDD61736.1"/>
    </source>
</evidence>
<feature type="compositionally biased region" description="Low complexity" evidence="1">
    <location>
        <begin position="17"/>
        <end position="27"/>
    </location>
</feature>
<keyword evidence="4" id="KW-1185">Reference proteome</keyword>
<evidence type="ECO:0000256" key="2">
    <source>
        <dbReference type="SAM" id="Phobius"/>
    </source>
</evidence>
<evidence type="ECO:0000256" key="1">
    <source>
        <dbReference type="SAM" id="MobiDB-lite"/>
    </source>
</evidence>
<dbReference type="NCBIfam" id="TIGR01167">
    <property type="entry name" value="LPXTG_anchor"/>
    <property type="match status" value="1"/>
</dbReference>
<keyword evidence="2" id="KW-0472">Membrane</keyword>
<keyword evidence="2" id="KW-0812">Transmembrane</keyword>
<organism evidence="3 4">
    <name type="scientific">Actinomadura darangshiensis</name>
    <dbReference type="NCBI Taxonomy" id="705336"/>
    <lineage>
        <taxon>Bacteria</taxon>
        <taxon>Bacillati</taxon>
        <taxon>Actinomycetota</taxon>
        <taxon>Actinomycetes</taxon>
        <taxon>Streptosporangiales</taxon>
        <taxon>Thermomonosporaceae</taxon>
        <taxon>Actinomadura</taxon>
    </lineage>
</organism>
<dbReference type="AlphaFoldDB" id="A0A4R4ZTS3"/>
<comment type="caution">
    <text evidence="3">The sequence shown here is derived from an EMBL/GenBank/DDBJ whole genome shotgun (WGS) entry which is preliminary data.</text>
</comment>
<keyword evidence="2" id="KW-1133">Transmembrane helix</keyword>
<feature type="non-terminal residue" evidence="3">
    <location>
        <position position="1"/>
    </location>
</feature>
<gene>
    <name evidence="3" type="ORF">E1293_44690</name>
</gene>
<protein>
    <submittedName>
        <fullName evidence="3">LPXTG cell wall anchor domain-containing protein</fullName>
    </submittedName>
</protein>
<name>A0A4R4ZTS3_9ACTN</name>
<reference evidence="3 4" key="1">
    <citation type="submission" date="2019-03" db="EMBL/GenBank/DDBJ databases">
        <title>Draft genome sequences of novel Actinobacteria.</title>
        <authorList>
            <person name="Sahin N."/>
            <person name="Ay H."/>
            <person name="Saygin H."/>
        </authorList>
    </citation>
    <scope>NUCLEOTIDE SEQUENCE [LARGE SCALE GENOMIC DNA]</scope>
    <source>
        <strain evidence="3 4">DSM 45941</strain>
    </source>
</reference>
<sequence>SSPLLPEIPSGGGIGPGATAAGEITPPKELPFTGTDALPLVALGLAAIGAGGAAVAATRRRHVRES</sequence>
<dbReference type="Proteomes" id="UP000295578">
    <property type="component" value="Unassembled WGS sequence"/>
</dbReference>
<proteinExistence type="predicted"/>
<dbReference type="RefSeq" id="WP_132205878.1">
    <property type="nucleotide sequence ID" value="NZ_SMKY01000466.1"/>
</dbReference>
<evidence type="ECO:0000313" key="4">
    <source>
        <dbReference type="Proteomes" id="UP000295578"/>
    </source>
</evidence>
<feature type="region of interest" description="Disordered" evidence="1">
    <location>
        <begin position="1"/>
        <end position="31"/>
    </location>
</feature>